<evidence type="ECO:0000259" key="2">
    <source>
        <dbReference type="Pfam" id="PF01977"/>
    </source>
</evidence>
<dbReference type="Pfam" id="PF20696">
    <property type="entry name" value="UbiD_C"/>
    <property type="match status" value="1"/>
</dbReference>
<dbReference type="PANTHER" id="PTHR30108">
    <property type="entry name" value="3-OCTAPRENYL-4-HYDROXYBENZOATE CARBOXY-LYASE-RELATED"/>
    <property type="match status" value="1"/>
</dbReference>
<dbReference type="OrthoDB" id="9809841at2"/>
<dbReference type="InterPro" id="IPR048304">
    <property type="entry name" value="UbiD_Rift_dom"/>
</dbReference>
<proteinExistence type="inferred from homology"/>
<organism evidence="5 6">
    <name type="scientific">Oceanidesulfovibrio indonesiensis</name>
    <dbReference type="NCBI Taxonomy" id="54767"/>
    <lineage>
        <taxon>Bacteria</taxon>
        <taxon>Pseudomonadati</taxon>
        <taxon>Thermodesulfobacteriota</taxon>
        <taxon>Desulfovibrionia</taxon>
        <taxon>Desulfovibrionales</taxon>
        <taxon>Desulfovibrionaceae</taxon>
        <taxon>Oceanidesulfovibrio</taxon>
    </lineage>
</organism>
<feature type="domain" description="3-octaprenyl-4-hydroxybenzoate carboxy-lyase-like Rift-related" evidence="2">
    <location>
        <begin position="119"/>
        <end position="318"/>
    </location>
</feature>
<dbReference type="RefSeq" id="WP_144301127.1">
    <property type="nucleotide sequence ID" value="NZ_QMIE01000001.1"/>
</dbReference>
<dbReference type="Gene3D" id="1.20.5.570">
    <property type="entry name" value="Single helix bin"/>
    <property type="match status" value="1"/>
</dbReference>
<dbReference type="SUPFAM" id="SSF50475">
    <property type="entry name" value="FMN-binding split barrel"/>
    <property type="match status" value="1"/>
</dbReference>
<evidence type="ECO:0000313" key="5">
    <source>
        <dbReference type="EMBL" id="TVM19663.1"/>
    </source>
</evidence>
<dbReference type="NCBIfam" id="TIGR00148">
    <property type="entry name" value="UbiD family decarboxylase"/>
    <property type="match status" value="1"/>
</dbReference>
<accession>A0A7M3MIN2</accession>
<dbReference type="InterPro" id="IPR022390">
    <property type="entry name" value="HBDC"/>
</dbReference>
<reference evidence="5 6" key="1">
    <citation type="submission" date="2018-06" db="EMBL/GenBank/DDBJ databases">
        <title>Complete genome of Desulfovibrio indonesiensis P37SLT.</title>
        <authorList>
            <person name="Crispim J.S."/>
            <person name="Vidigal P.M.P."/>
            <person name="Silva L.C.F."/>
            <person name="Laguardia C.N."/>
            <person name="Araujo L.C."/>
            <person name="Dias R.S."/>
            <person name="Sousa M.P."/>
            <person name="Paula S.O."/>
            <person name="Silva C."/>
        </authorList>
    </citation>
    <scope>NUCLEOTIDE SEQUENCE [LARGE SCALE GENOMIC DNA]</scope>
    <source>
        <strain evidence="5 6">P37SLT</strain>
    </source>
</reference>
<dbReference type="InterPro" id="IPR049383">
    <property type="entry name" value="UbiD-like_N"/>
</dbReference>
<dbReference type="EMBL" id="QMIE01000001">
    <property type="protein sequence ID" value="TVM19663.1"/>
    <property type="molecule type" value="Genomic_DNA"/>
</dbReference>
<dbReference type="Pfam" id="PF20695">
    <property type="entry name" value="UbiD_N"/>
    <property type="match status" value="1"/>
</dbReference>
<feature type="domain" description="3-octaprenyl-4-hydroxybenzoate carboxy-lyase-like N-terminal" evidence="3">
    <location>
        <begin position="10"/>
        <end position="84"/>
    </location>
</feature>
<dbReference type="GO" id="GO:0005829">
    <property type="term" value="C:cytosol"/>
    <property type="evidence" value="ECO:0007669"/>
    <property type="project" value="TreeGrafter"/>
</dbReference>
<dbReference type="InterPro" id="IPR049381">
    <property type="entry name" value="UbiD-like_C"/>
</dbReference>
<comment type="caution">
    <text evidence="5">The sequence shown here is derived from an EMBL/GenBank/DDBJ whole genome shotgun (WGS) entry which is preliminary data.</text>
</comment>
<sequence length="496" mass="55795">MAYKDLQDFIKDLEKKKELKRVGALLDPYLEIAEVTDRASKGYGPALLFTNVQGKKFPVLTNAFGSYERMHMALEVDSLDDVAQQITDFIEIEKPEGIVKKLKLLPKLSRMANIFPKVVTSKAPCQDVVLTGDDVDLSILPVLTTWPEDAGPFITLPLVVTKNPETGMRNVGMYRMQVFDRNTTGMHWHRHKGGAYHYHLAEQKGQRLEVAVALGPDPAVTYAATAPIPDEVDEFMFAGFLRQSPVELVKCKTVDIEVPANSQFVLEGYVEPHERRREGPFGDHTGYYSLADEYPVFHVTAITHRKDAVYPATLVGPPPMEDCYMGKATERIFLPIIKKQLPEVVDMNLPLEGVFHNYCFVSIDKRYPGQVRKVMYALWGLGQMMFTKIIIIVDKNVNVQNVSEVLWRVGNNVDPRRDLVILEGPLDALDHASPTAYYGGKLGIDATKKGPDENHFREWPSALRMDSEVKARVDSLWDKLDIPLPGVPKVPPKGRP</sequence>
<dbReference type="Proteomes" id="UP000448292">
    <property type="component" value="Unassembled WGS sequence"/>
</dbReference>
<feature type="domain" description="3-octaprenyl-4-hydroxybenzoate carboxy-lyase-like C-terminal" evidence="4">
    <location>
        <begin position="323"/>
        <end position="446"/>
    </location>
</feature>
<name>A0A7M3MIN2_9BACT</name>
<dbReference type="FunFam" id="3.40.1670.10:FF:000003">
    <property type="entry name" value="Phenolic acid decarboxylase"/>
    <property type="match status" value="1"/>
</dbReference>
<gene>
    <name evidence="5" type="ORF">DPQ33_00015</name>
</gene>
<dbReference type="Gene3D" id="3.40.1670.10">
    <property type="entry name" value="UbiD C-terminal domain-like"/>
    <property type="match status" value="1"/>
</dbReference>
<comment type="similarity">
    <text evidence="1">Belongs to the UbiD family.</text>
</comment>
<dbReference type="SUPFAM" id="SSF143968">
    <property type="entry name" value="UbiD C-terminal domain-like"/>
    <property type="match status" value="1"/>
</dbReference>
<dbReference type="GO" id="GO:0008694">
    <property type="term" value="F:4-hydroxy-3-polyprenylbenzoate decarboxylase activity"/>
    <property type="evidence" value="ECO:0007669"/>
    <property type="project" value="TreeGrafter"/>
</dbReference>
<protein>
    <submittedName>
        <fullName evidence="5">Menaquinone biosynthesis decarboxylase</fullName>
    </submittedName>
</protein>
<dbReference type="AlphaFoldDB" id="A0A7M3MIN2"/>
<evidence type="ECO:0000313" key="6">
    <source>
        <dbReference type="Proteomes" id="UP000448292"/>
    </source>
</evidence>
<evidence type="ECO:0000259" key="3">
    <source>
        <dbReference type="Pfam" id="PF20695"/>
    </source>
</evidence>
<evidence type="ECO:0000256" key="1">
    <source>
        <dbReference type="ARBA" id="ARBA00010021"/>
    </source>
</evidence>
<dbReference type="NCBIfam" id="TIGR03701">
    <property type="entry name" value="mena_SCO4490"/>
    <property type="match status" value="1"/>
</dbReference>
<evidence type="ECO:0000259" key="4">
    <source>
        <dbReference type="Pfam" id="PF20696"/>
    </source>
</evidence>
<dbReference type="Pfam" id="PF01977">
    <property type="entry name" value="UbiD"/>
    <property type="match status" value="1"/>
</dbReference>
<dbReference type="PANTHER" id="PTHR30108:SF17">
    <property type="entry name" value="FERULIC ACID DECARBOXYLASE 1"/>
    <property type="match status" value="1"/>
</dbReference>
<keyword evidence="6" id="KW-1185">Reference proteome</keyword>
<dbReference type="GO" id="GO:0006744">
    <property type="term" value="P:ubiquinone biosynthetic process"/>
    <property type="evidence" value="ECO:0007669"/>
    <property type="project" value="TreeGrafter"/>
</dbReference>
<dbReference type="InterPro" id="IPR002830">
    <property type="entry name" value="UbiD"/>
</dbReference>